<reference evidence="1 2" key="1">
    <citation type="submission" date="2018-06" db="EMBL/GenBank/DDBJ databases">
        <title>Genomic Encyclopedia of Archaeal and Bacterial Type Strains, Phase II (KMG-II): from individual species to whole genera.</title>
        <authorList>
            <person name="Goeker M."/>
        </authorList>
    </citation>
    <scope>NUCLEOTIDE SEQUENCE [LARGE SCALE GENOMIC DNA]</scope>
    <source>
        <strain evidence="1 2">DSM 22009</strain>
    </source>
</reference>
<keyword evidence="2" id="KW-1185">Reference proteome</keyword>
<gene>
    <name evidence="1" type="ORF">LX81_00289</name>
</gene>
<dbReference type="EMBL" id="QKZL01000001">
    <property type="protein sequence ID" value="PZX19826.1"/>
    <property type="molecule type" value="Genomic_DNA"/>
</dbReference>
<proteinExistence type="predicted"/>
<dbReference type="AlphaFoldDB" id="A0A2W7P325"/>
<organism evidence="1 2">
    <name type="scientific">Palleronia aestuarii</name>
    <dbReference type="NCBI Taxonomy" id="568105"/>
    <lineage>
        <taxon>Bacteria</taxon>
        <taxon>Pseudomonadati</taxon>
        <taxon>Pseudomonadota</taxon>
        <taxon>Alphaproteobacteria</taxon>
        <taxon>Rhodobacterales</taxon>
        <taxon>Roseobacteraceae</taxon>
        <taxon>Palleronia</taxon>
    </lineage>
</organism>
<evidence type="ECO:0000313" key="2">
    <source>
        <dbReference type="Proteomes" id="UP000248916"/>
    </source>
</evidence>
<comment type="caution">
    <text evidence="1">The sequence shown here is derived from an EMBL/GenBank/DDBJ whole genome shotgun (WGS) entry which is preliminary data.</text>
</comment>
<protein>
    <submittedName>
        <fullName evidence="1">Uncharacterized protein</fullName>
    </submittedName>
</protein>
<accession>A0A2W7P325</accession>
<name>A0A2W7P325_9RHOB</name>
<sequence>MTDFVVYDETSGEELRSGTADTPEIANVQDAGDPGVAVLLATSQPGHYVDLSSPLIPTYAPRPTLPAIPATATAPWSYTPPAGATVTLTNEAGISGTFDDAEPITLTDTGVYRIRIDPPFPTMPVDAEITLA</sequence>
<dbReference type="Proteomes" id="UP000248916">
    <property type="component" value="Unassembled WGS sequence"/>
</dbReference>
<dbReference type="RefSeq" id="WP_111535491.1">
    <property type="nucleotide sequence ID" value="NZ_QKZL01000001.1"/>
</dbReference>
<evidence type="ECO:0000313" key="1">
    <source>
        <dbReference type="EMBL" id="PZX19826.1"/>
    </source>
</evidence>